<evidence type="ECO:0000256" key="5">
    <source>
        <dbReference type="ARBA" id="ARBA00010185"/>
    </source>
</evidence>
<evidence type="ECO:0000256" key="7">
    <source>
        <dbReference type="ARBA" id="ARBA00019373"/>
    </source>
</evidence>
<evidence type="ECO:0000256" key="2">
    <source>
        <dbReference type="ARBA" id="ARBA00004651"/>
    </source>
</evidence>
<evidence type="ECO:0000256" key="3">
    <source>
        <dbReference type="ARBA" id="ARBA00005119"/>
    </source>
</evidence>
<comment type="similarity">
    <text evidence="5 18">Belongs to the CDS family.</text>
</comment>
<evidence type="ECO:0000256" key="11">
    <source>
        <dbReference type="ARBA" id="ARBA00022692"/>
    </source>
</evidence>
<evidence type="ECO:0000313" key="20">
    <source>
        <dbReference type="EMBL" id="MBD1400946.1"/>
    </source>
</evidence>
<dbReference type="EC" id="2.7.7.41" evidence="6 18"/>
<evidence type="ECO:0000256" key="13">
    <source>
        <dbReference type="ARBA" id="ARBA00022989"/>
    </source>
</evidence>
<dbReference type="PROSITE" id="PS01315">
    <property type="entry name" value="CDS"/>
    <property type="match status" value="1"/>
</dbReference>
<keyword evidence="16" id="KW-0594">Phospholipid biosynthesis</keyword>
<reference evidence="20" key="1">
    <citation type="submission" date="2020-09" db="EMBL/GenBank/DDBJ databases">
        <title>Pelobacter alkaliphilus sp. nov., a novel anaerobic arsenate-reducing bacterium from terrestrial mud volcano.</title>
        <authorList>
            <person name="Khomyakova M.A."/>
            <person name="Merkel A.Y."/>
            <person name="Slobodkin A.I."/>
        </authorList>
    </citation>
    <scope>NUCLEOTIDE SEQUENCE</scope>
    <source>
        <strain evidence="20">M08fum</strain>
    </source>
</reference>
<dbReference type="EMBL" id="JACWUN010000010">
    <property type="protein sequence ID" value="MBD1400946.1"/>
    <property type="molecule type" value="Genomic_DNA"/>
</dbReference>
<feature type="transmembrane region" description="Helical" evidence="19">
    <location>
        <begin position="12"/>
        <end position="40"/>
    </location>
</feature>
<keyword evidence="21" id="KW-1185">Reference proteome</keyword>
<feature type="transmembrane region" description="Helical" evidence="19">
    <location>
        <begin position="199"/>
        <end position="219"/>
    </location>
</feature>
<evidence type="ECO:0000313" key="21">
    <source>
        <dbReference type="Proteomes" id="UP000632828"/>
    </source>
</evidence>
<evidence type="ECO:0000256" key="4">
    <source>
        <dbReference type="ARBA" id="ARBA00005189"/>
    </source>
</evidence>
<feature type="transmembrane region" description="Helical" evidence="19">
    <location>
        <begin position="106"/>
        <end position="123"/>
    </location>
</feature>
<keyword evidence="11 18" id="KW-0812">Transmembrane</keyword>
<name>A0A8J6QQ66_9BACT</name>
<comment type="pathway">
    <text evidence="4">Lipid metabolism.</text>
</comment>
<comment type="pathway">
    <text evidence="3 18">Phospholipid metabolism; CDP-diacylglycerol biosynthesis; CDP-diacylglycerol from sn-glycerol 3-phosphate: step 3/3.</text>
</comment>
<evidence type="ECO:0000256" key="8">
    <source>
        <dbReference type="ARBA" id="ARBA00022475"/>
    </source>
</evidence>
<comment type="caution">
    <text evidence="20">The sequence shown here is derived from an EMBL/GenBank/DDBJ whole genome shotgun (WGS) entry which is preliminary data.</text>
</comment>
<dbReference type="GO" id="GO:0005886">
    <property type="term" value="C:plasma membrane"/>
    <property type="evidence" value="ECO:0007669"/>
    <property type="project" value="UniProtKB-SubCell"/>
</dbReference>
<keyword evidence="17" id="KW-1208">Phospholipid metabolism</keyword>
<dbReference type="Pfam" id="PF01148">
    <property type="entry name" value="CTP_transf_1"/>
    <property type="match status" value="1"/>
</dbReference>
<protein>
    <recommendedName>
        <fullName evidence="7 18">Phosphatidate cytidylyltransferase</fullName>
        <ecNumber evidence="6 18">2.7.7.41</ecNumber>
    </recommendedName>
</protein>
<gene>
    <name evidence="20" type="ORF">ICT70_09700</name>
</gene>
<feature type="transmembrane region" description="Helical" evidence="19">
    <location>
        <begin position="135"/>
        <end position="153"/>
    </location>
</feature>
<evidence type="ECO:0000256" key="17">
    <source>
        <dbReference type="ARBA" id="ARBA00023264"/>
    </source>
</evidence>
<evidence type="ECO:0000256" key="18">
    <source>
        <dbReference type="RuleBase" id="RU003938"/>
    </source>
</evidence>
<evidence type="ECO:0000256" key="19">
    <source>
        <dbReference type="SAM" id="Phobius"/>
    </source>
</evidence>
<feature type="transmembrane region" description="Helical" evidence="19">
    <location>
        <begin position="76"/>
        <end position="94"/>
    </location>
</feature>
<evidence type="ECO:0000256" key="10">
    <source>
        <dbReference type="ARBA" id="ARBA00022679"/>
    </source>
</evidence>
<dbReference type="PANTHER" id="PTHR46382:SF1">
    <property type="entry name" value="PHOSPHATIDATE CYTIDYLYLTRANSFERASE"/>
    <property type="match status" value="1"/>
</dbReference>
<organism evidence="20 21">
    <name type="scientific">Pelovirga terrestris</name>
    <dbReference type="NCBI Taxonomy" id="2771352"/>
    <lineage>
        <taxon>Bacteria</taxon>
        <taxon>Pseudomonadati</taxon>
        <taxon>Thermodesulfobacteriota</taxon>
        <taxon>Desulfuromonadia</taxon>
        <taxon>Geobacterales</taxon>
        <taxon>Geobacteraceae</taxon>
        <taxon>Pelovirga</taxon>
    </lineage>
</organism>
<evidence type="ECO:0000256" key="12">
    <source>
        <dbReference type="ARBA" id="ARBA00022695"/>
    </source>
</evidence>
<comment type="subcellular location">
    <subcellularLocation>
        <location evidence="2">Cell membrane</location>
        <topology evidence="2">Multi-pass membrane protein</topology>
    </subcellularLocation>
</comment>
<keyword evidence="13 19" id="KW-1133">Transmembrane helix</keyword>
<keyword evidence="15 19" id="KW-0472">Membrane</keyword>
<evidence type="ECO:0000256" key="16">
    <source>
        <dbReference type="ARBA" id="ARBA00023209"/>
    </source>
</evidence>
<evidence type="ECO:0000256" key="15">
    <source>
        <dbReference type="ARBA" id="ARBA00023136"/>
    </source>
</evidence>
<keyword evidence="14" id="KW-0443">Lipid metabolism</keyword>
<keyword evidence="8" id="KW-1003">Cell membrane</keyword>
<dbReference type="InterPro" id="IPR000374">
    <property type="entry name" value="PC_trans"/>
</dbReference>
<comment type="catalytic activity">
    <reaction evidence="1 18">
        <text>a 1,2-diacyl-sn-glycero-3-phosphate + CTP + H(+) = a CDP-1,2-diacyl-sn-glycerol + diphosphate</text>
        <dbReference type="Rhea" id="RHEA:16229"/>
        <dbReference type="ChEBI" id="CHEBI:15378"/>
        <dbReference type="ChEBI" id="CHEBI:33019"/>
        <dbReference type="ChEBI" id="CHEBI:37563"/>
        <dbReference type="ChEBI" id="CHEBI:58332"/>
        <dbReference type="ChEBI" id="CHEBI:58608"/>
        <dbReference type="EC" id="2.7.7.41"/>
    </reaction>
</comment>
<feature type="transmembrane region" description="Helical" evidence="19">
    <location>
        <begin position="52"/>
        <end position="70"/>
    </location>
</feature>
<evidence type="ECO:0000256" key="1">
    <source>
        <dbReference type="ARBA" id="ARBA00001698"/>
    </source>
</evidence>
<dbReference type="GO" id="GO:0004605">
    <property type="term" value="F:phosphatidate cytidylyltransferase activity"/>
    <property type="evidence" value="ECO:0007669"/>
    <property type="project" value="UniProtKB-EC"/>
</dbReference>
<dbReference type="AlphaFoldDB" id="A0A8J6QQ66"/>
<evidence type="ECO:0000256" key="6">
    <source>
        <dbReference type="ARBA" id="ARBA00012487"/>
    </source>
</evidence>
<dbReference type="GO" id="GO:0016024">
    <property type="term" value="P:CDP-diacylglycerol biosynthetic process"/>
    <property type="evidence" value="ECO:0007669"/>
    <property type="project" value="UniProtKB-UniPathway"/>
</dbReference>
<keyword evidence="12 18" id="KW-0548">Nucleotidyltransferase</keyword>
<dbReference type="Proteomes" id="UP000632828">
    <property type="component" value="Unassembled WGS sequence"/>
</dbReference>
<keyword evidence="10 18" id="KW-0808">Transferase</keyword>
<feature type="transmembrane region" description="Helical" evidence="19">
    <location>
        <begin position="174"/>
        <end position="193"/>
    </location>
</feature>
<evidence type="ECO:0000256" key="9">
    <source>
        <dbReference type="ARBA" id="ARBA00022516"/>
    </source>
</evidence>
<proteinExistence type="inferred from homology"/>
<dbReference type="PANTHER" id="PTHR46382">
    <property type="entry name" value="PHOSPHATIDATE CYTIDYLYLTRANSFERASE"/>
    <property type="match status" value="1"/>
</dbReference>
<evidence type="ECO:0000256" key="14">
    <source>
        <dbReference type="ARBA" id="ARBA00023098"/>
    </source>
</evidence>
<dbReference type="UniPathway" id="UPA00557">
    <property type="reaction ID" value="UER00614"/>
</dbReference>
<accession>A0A8J6QQ66</accession>
<sequence>MKQRLITAAIALPLLILLLGLAPPAIFTLFVTLIVFLALVEFNRMGMKQEQVFVQWFAAALGAALVPLFYFNQSAWPTVFLTVVFLVLALFFLLRPGALVRVHHHFGWICLGLIYIALLLGHLVPLRMLDHGRQWIFLTLVVVMCCDTCAYVVGSRIGKRKLYSLISPNKSVEGAVGGVVGAVLGALISKLVFFPAISIWSVVAVGLLLGVVGQIGDLFESMLKRACEVKDSGNMIPGHGGILDRLDSLLFAFPLVYYVACGSFGG</sequence>
<keyword evidence="9" id="KW-0444">Lipid biosynthesis</keyword>